<evidence type="ECO:0000259" key="4">
    <source>
        <dbReference type="PROSITE" id="PS51720"/>
    </source>
</evidence>
<dbReference type="Gene3D" id="3.40.50.300">
    <property type="entry name" value="P-loop containing nucleotide triphosphate hydrolases"/>
    <property type="match status" value="2"/>
</dbReference>
<evidence type="ECO:0000313" key="6">
    <source>
        <dbReference type="Proteomes" id="UP000694404"/>
    </source>
</evidence>
<feature type="domain" description="AIG1-type G" evidence="4">
    <location>
        <begin position="187"/>
        <end position="390"/>
    </location>
</feature>
<dbReference type="AlphaFoldDB" id="A0A8C0J6N9"/>
<dbReference type="InterPro" id="IPR045058">
    <property type="entry name" value="GIMA/IAN/Toc"/>
</dbReference>
<dbReference type="Ensembl" id="ENSCABT00000030409.1">
    <property type="protein sequence ID" value="ENSCABP00000027756.1"/>
    <property type="gene ID" value="ENSCABG00000020405.1"/>
</dbReference>
<evidence type="ECO:0000256" key="2">
    <source>
        <dbReference type="ARBA" id="ARBA00022741"/>
    </source>
</evidence>
<name>A0A8C0J6N9_CHEAB</name>
<dbReference type="OMA" id="VQNSKNR"/>
<evidence type="ECO:0000256" key="1">
    <source>
        <dbReference type="ARBA" id="ARBA00008535"/>
    </source>
</evidence>
<comment type="similarity">
    <text evidence="1">Belongs to the TRAFAC class TrmE-Era-EngA-EngB-Septin-like GTPase superfamily. AIG1/Toc34/Toc159-like paraseptin GTPase family. IAN subfamily.</text>
</comment>
<keyword evidence="2" id="KW-0547">Nucleotide-binding</keyword>
<sequence>VGNKDLQTNEYKVRCWTKNDYSRCTWESELRLILVGKTGGGKSATGNTILGQDEFESVLAAVPVTQTCSKGSRTWNGRKVVVIDTPAIFDTKDSDGQTTREICRCVALSSPDPHALVLVTQLGHFTEEDQLAVRRSVSFWAAWRLLYPVRESSPSPGLHLPPYSVAVLSSAGCRDAQYSYYHRQYGESELRIILVGKTGAGKSATGNTILDERVFASKLGGQTVTTICKAGSRIWNRKTIRVVDTPAIFNPKICCTDTYQEISRCIALSVPGPHVLLLVTQLGRYTAEDKEAVKRIQEIFGVEAMRYMIVLFTRKEDLGDGSLSDYVKYSDNRDLQMLIQKCGNRYCAFNNKATGAEQKEQVNKLIEVAERMVRENGNSYYTSELYFKAEVMLSDDNGNFEEKCRNFGEKVKQHIANQRDAAEAEQRWVLNRIRKACCIIKVYLWRPVVFVIYAICRIGCAICRRGWRCILSLYNYWFG</sequence>
<dbReference type="CDD" id="cd01852">
    <property type="entry name" value="AIG1"/>
    <property type="match status" value="1"/>
</dbReference>
<evidence type="ECO:0000313" key="5">
    <source>
        <dbReference type="Ensembl" id="ENSCABP00000027756.1"/>
    </source>
</evidence>
<protein>
    <recommendedName>
        <fullName evidence="4">AIG1-type G domain-containing protein</fullName>
    </recommendedName>
</protein>
<accession>A0A8C0J6N9</accession>
<keyword evidence="3" id="KW-0342">GTP-binding</keyword>
<reference evidence="5" key="2">
    <citation type="submission" date="2025-09" db="UniProtKB">
        <authorList>
            <consortium name="Ensembl"/>
        </authorList>
    </citation>
    <scope>IDENTIFICATION</scope>
</reference>
<dbReference type="GeneTree" id="ENSGT00940000154844"/>
<dbReference type="GO" id="GO:0005525">
    <property type="term" value="F:GTP binding"/>
    <property type="evidence" value="ECO:0007669"/>
    <property type="project" value="UniProtKB-KW"/>
</dbReference>
<organism evidence="5 6">
    <name type="scientific">Chelonoidis abingdonii</name>
    <name type="common">Abingdon island giant tortoise</name>
    <name type="synonym">Testudo abingdonii</name>
    <dbReference type="NCBI Taxonomy" id="106734"/>
    <lineage>
        <taxon>Eukaryota</taxon>
        <taxon>Metazoa</taxon>
        <taxon>Chordata</taxon>
        <taxon>Craniata</taxon>
        <taxon>Vertebrata</taxon>
        <taxon>Euteleostomi</taxon>
        <taxon>Archelosauria</taxon>
        <taxon>Testudinata</taxon>
        <taxon>Testudines</taxon>
        <taxon>Cryptodira</taxon>
        <taxon>Durocryptodira</taxon>
        <taxon>Testudinoidea</taxon>
        <taxon>Testudinidae</taxon>
        <taxon>Chelonoidis</taxon>
    </lineage>
</organism>
<dbReference type="InterPro" id="IPR027417">
    <property type="entry name" value="P-loop_NTPase"/>
</dbReference>
<keyword evidence="6" id="KW-1185">Reference proteome</keyword>
<dbReference type="SUPFAM" id="SSF52540">
    <property type="entry name" value="P-loop containing nucleoside triphosphate hydrolases"/>
    <property type="match status" value="2"/>
</dbReference>
<dbReference type="FunFam" id="3.40.50.300:FF:000366">
    <property type="entry name" value="GTPase, IMAP family member 2"/>
    <property type="match status" value="1"/>
</dbReference>
<dbReference type="InterPro" id="IPR006703">
    <property type="entry name" value="G_AIG1"/>
</dbReference>
<proteinExistence type="inferred from homology"/>
<reference evidence="5" key="1">
    <citation type="submission" date="2025-08" db="UniProtKB">
        <authorList>
            <consortium name="Ensembl"/>
        </authorList>
    </citation>
    <scope>IDENTIFICATION</scope>
</reference>
<feature type="domain" description="AIG1-type G" evidence="4">
    <location>
        <begin position="27"/>
        <end position="134"/>
    </location>
</feature>
<dbReference type="PANTHER" id="PTHR10903">
    <property type="entry name" value="GTPASE, IMAP FAMILY MEMBER-RELATED"/>
    <property type="match status" value="1"/>
</dbReference>
<dbReference type="PROSITE" id="PS51720">
    <property type="entry name" value="G_AIG1"/>
    <property type="match status" value="2"/>
</dbReference>
<dbReference type="Proteomes" id="UP000694404">
    <property type="component" value="Unplaced"/>
</dbReference>
<dbReference type="PANTHER" id="PTHR10903:SF73">
    <property type="entry name" value="GTPASE IMAP FAMILY MEMBER 8"/>
    <property type="match status" value="1"/>
</dbReference>
<dbReference type="Pfam" id="PF04548">
    <property type="entry name" value="AIG1"/>
    <property type="match status" value="2"/>
</dbReference>
<evidence type="ECO:0000256" key="3">
    <source>
        <dbReference type="ARBA" id="ARBA00023134"/>
    </source>
</evidence>